<dbReference type="Proteomes" id="UP000523000">
    <property type="component" value="Unassembled WGS sequence"/>
</dbReference>
<dbReference type="InterPro" id="IPR001638">
    <property type="entry name" value="Solute-binding_3/MltF_N"/>
</dbReference>
<feature type="signal peptide" evidence="2">
    <location>
        <begin position="1"/>
        <end position="25"/>
    </location>
</feature>
<accession>A0A839QD66</accession>
<dbReference type="PANTHER" id="PTHR35936:SF17">
    <property type="entry name" value="ARGININE-BINDING EXTRACELLULAR PROTEIN ARTP"/>
    <property type="match status" value="1"/>
</dbReference>
<evidence type="ECO:0000256" key="1">
    <source>
        <dbReference type="ARBA" id="ARBA00022729"/>
    </source>
</evidence>
<organism evidence="4 5">
    <name type="scientific">Paeniglutamicibacter cryotolerans</name>
    <dbReference type="NCBI Taxonomy" id="670079"/>
    <lineage>
        <taxon>Bacteria</taxon>
        <taxon>Bacillati</taxon>
        <taxon>Actinomycetota</taxon>
        <taxon>Actinomycetes</taxon>
        <taxon>Micrococcales</taxon>
        <taxon>Micrococcaceae</taxon>
        <taxon>Paeniglutamicibacter</taxon>
    </lineage>
</organism>
<dbReference type="Gene3D" id="3.40.190.10">
    <property type="entry name" value="Periplasmic binding protein-like II"/>
    <property type="match status" value="2"/>
</dbReference>
<protein>
    <submittedName>
        <fullName evidence="4">Polar amino acid transport system substrate-binding protein</fullName>
    </submittedName>
</protein>
<dbReference type="AlphaFoldDB" id="A0A839QD66"/>
<evidence type="ECO:0000256" key="2">
    <source>
        <dbReference type="SAM" id="SignalP"/>
    </source>
</evidence>
<reference evidence="4 5" key="1">
    <citation type="submission" date="2020-08" db="EMBL/GenBank/DDBJ databases">
        <title>Sequencing the genomes of 1000 actinobacteria strains.</title>
        <authorList>
            <person name="Klenk H.-P."/>
        </authorList>
    </citation>
    <scope>NUCLEOTIDE SEQUENCE [LARGE SCALE GENOMIC DNA]</scope>
    <source>
        <strain evidence="4 5">DSM 22826</strain>
    </source>
</reference>
<dbReference type="PANTHER" id="PTHR35936">
    <property type="entry name" value="MEMBRANE-BOUND LYTIC MUREIN TRANSGLYCOSYLASE F"/>
    <property type="match status" value="1"/>
</dbReference>
<keyword evidence="5" id="KW-1185">Reference proteome</keyword>
<feature type="domain" description="Solute-binding protein family 3/N-terminal" evidence="3">
    <location>
        <begin position="47"/>
        <end position="263"/>
    </location>
</feature>
<keyword evidence="1 2" id="KW-0732">Signal</keyword>
<evidence type="ECO:0000259" key="3">
    <source>
        <dbReference type="SMART" id="SM00062"/>
    </source>
</evidence>
<dbReference type="PROSITE" id="PS51257">
    <property type="entry name" value="PROKAR_LIPOPROTEIN"/>
    <property type="match status" value="1"/>
</dbReference>
<dbReference type="SUPFAM" id="SSF53850">
    <property type="entry name" value="Periplasmic binding protein-like II"/>
    <property type="match status" value="1"/>
</dbReference>
<name>A0A839QD66_9MICC</name>
<comment type="caution">
    <text evidence="4">The sequence shown here is derived from an EMBL/GenBank/DDBJ whole genome shotgun (WGS) entry which is preliminary data.</text>
</comment>
<evidence type="ECO:0000313" key="5">
    <source>
        <dbReference type="Proteomes" id="UP000523000"/>
    </source>
</evidence>
<proteinExistence type="predicted"/>
<evidence type="ECO:0000313" key="4">
    <source>
        <dbReference type="EMBL" id="MBB2994098.1"/>
    </source>
</evidence>
<dbReference type="RefSeq" id="WP_183509472.1">
    <property type="nucleotide sequence ID" value="NZ_BAABGK010000112.1"/>
</dbReference>
<dbReference type="EMBL" id="JACHVS010000001">
    <property type="protein sequence ID" value="MBB2994098.1"/>
    <property type="molecule type" value="Genomic_DNA"/>
</dbReference>
<dbReference type="Pfam" id="PF00497">
    <property type="entry name" value="SBP_bac_3"/>
    <property type="match status" value="1"/>
</dbReference>
<gene>
    <name evidence="4" type="ORF">E9229_000289</name>
</gene>
<dbReference type="SMART" id="SM00062">
    <property type="entry name" value="PBPb"/>
    <property type="match status" value="1"/>
</dbReference>
<sequence>MRISRNIAKTLAIAAIGALSLTACGSSSDTPAAPADPNAVKLINAGKFTVCSDIPYEPFEFVDKDGKNVGFDMDIAGEIAKDLDVELNVIVASFDSIQSGLFKTQCDAAISSVSITEKRKGNMDFSTPYMDDDLTLVAKEGSGITDIESAKGQKVGVQSATTGADFAKENGLVPVEYDTGNDQVMSLKAGQTVASLGNQSILGYAIKNEPTLKRVQDFKSGEQLGIAVGKGNTALLEKINGTLKRLEGDGSMAKFKDTWFGSIN</sequence>
<dbReference type="CDD" id="cd13530">
    <property type="entry name" value="PBP2_peptides_like"/>
    <property type="match status" value="1"/>
</dbReference>
<feature type="chain" id="PRO_5039588188" evidence="2">
    <location>
        <begin position="26"/>
        <end position="264"/>
    </location>
</feature>